<evidence type="ECO:0000313" key="2">
    <source>
        <dbReference type="Proteomes" id="UP001519349"/>
    </source>
</evidence>
<reference evidence="1 2" key="1">
    <citation type="submission" date="2018-05" db="EMBL/GenBank/DDBJ databases">
        <title>Draft genome sequence of Streptococcus panodentis CCUG 70867T.</title>
        <authorList>
            <person name="Salva-Serra F."/>
            <person name="Mendez V."/>
            <person name="Jaen-Luchoro D."/>
            <person name="Gonzales-Siles L."/>
            <person name="Karlsson R."/>
            <person name="Engstrom-Jakobsson H."/>
            <person name="Busquets A."/>
            <person name="Gomila M."/>
            <person name="Pineiro-Iglesias B."/>
            <person name="Bennasar-Figueras A."/>
            <person name="Seeger M."/>
            <person name="Moore E."/>
        </authorList>
    </citation>
    <scope>NUCLEOTIDE SEQUENCE [LARGE SCALE GENOMIC DNA]</scope>
    <source>
        <strain evidence="1 2">CCUG 70867</strain>
    </source>
</reference>
<protein>
    <submittedName>
        <fullName evidence="1">Uncharacterized protein</fullName>
    </submittedName>
</protein>
<comment type="caution">
    <text evidence="1">The sequence shown here is derived from an EMBL/GenBank/DDBJ whole genome shotgun (WGS) entry which is preliminary data.</text>
</comment>
<dbReference type="RefSeq" id="WP_128835765.1">
    <property type="nucleotide sequence ID" value="NZ_QFAY01000010.1"/>
</dbReference>
<dbReference type="EMBL" id="QFAY01000010">
    <property type="protein sequence ID" value="MBP2620878.1"/>
    <property type="molecule type" value="Genomic_DNA"/>
</dbReference>
<name>A0ABS5AWC8_9STRE</name>
<evidence type="ECO:0000313" key="1">
    <source>
        <dbReference type="EMBL" id="MBP2620878.1"/>
    </source>
</evidence>
<proteinExistence type="predicted"/>
<sequence>MLIVHDDALFSKAQLEKEFKAKMKEQERAAIQALLVAKELQIGAKYMELETQLGLAASNMKNYASQTYVNNIKEGFSGAAAQAAETYLTQLQAPSLKNPIKAGG</sequence>
<gene>
    <name evidence="1" type="ORF">DHL47_05915</name>
</gene>
<keyword evidence="2" id="KW-1185">Reference proteome</keyword>
<accession>A0ABS5AWC8</accession>
<organism evidence="1 2">
    <name type="scientific">Streptococcus panodentis</name>
    <dbReference type="NCBI Taxonomy" id="1581472"/>
    <lineage>
        <taxon>Bacteria</taxon>
        <taxon>Bacillati</taxon>
        <taxon>Bacillota</taxon>
        <taxon>Bacilli</taxon>
        <taxon>Lactobacillales</taxon>
        <taxon>Streptococcaceae</taxon>
        <taxon>Streptococcus</taxon>
    </lineage>
</organism>
<dbReference type="Proteomes" id="UP001519349">
    <property type="component" value="Unassembled WGS sequence"/>
</dbReference>